<name>A0A8S9P412_BRACR</name>
<comment type="caution">
    <text evidence="2">The sequence shown here is derived from an EMBL/GenBank/DDBJ whole genome shotgun (WGS) entry which is preliminary data.</text>
</comment>
<accession>A0A8S9P412</accession>
<evidence type="ECO:0000256" key="1">
    <source>
        <dbReference type="SAM" id="MobiDB-lite"/>
    </source>
</evidence>
<organism evidence="2 3">
    <name type="scientific">Brassica cretica</name>
    <name type="common">Mustard</name>
    <dbReference type="NCBI Taxonomy" id="69181"/>
    <lineage>
        <taxon>Eukaryota</taxon>
        <taxon>Viridiplantae</taxon>
        <taxon>Streptophyta</taxon>
        <taxon>Embryophyta</taxon>
        <taxon>Tracheophyta</taxon>
        <taxon>Spermatophyta</taxon>
        <taxon>Magnoliopsida</taxon>
        <taxon>eudicotyledons</taxon>
        <taxon>Gunneridae</taxon>
        <taxon>Pentapetalae</taxon>
        <taxon>rosids</taxon>
        <taxon>malvids</taxon>
        <taxon>Brassicales</taxon>
        <taxon>Brassicaceae</taxon>
        <taxon>Brassiceae</taxon>
        <taxon>Brassica</taxon>
    </lineage>
</organism>
<feature type="compositionally biased region" description="Low complexity" evidence="1">
    <location>
        <begin position="124"/>
        <end position="138"/>
    </location>
</feature>
<sequence length="286" mass="31892">MKQADKPLDNEFGLDQDLDMPMTDLELAEVDNLVLETERLEMDENMMDNDDLLGDSPAHDAEQIKAISQLSPANAVSPEAPPSDHLAPPATSVPAPKRAARAKPNPYIPKGLLKKKAPHSPDIKGANASKKLLSLKSRASPKKKSTSGSMVSQKPSNNLVLETERLEMDENMMDNDDLLGDSPAHDAEQIKAISQLSPANVCHQKPLHPTILLHLRPLSPPQREQQELNQIHTPQKACSRRKLPVHQTSKEQMHQKSCSLLKAVLPQSRSQHRVRWCPRNHPIRRY</sequence>
<gene>
    <name evidence="2" type="ORF">F2Q69_00005566</name>
</gene>
<dbReference type="Proteomes" id="UP000712600">
    <property type="component" value="Unassembled WGS sequence"/>
</dbReference>
<feature type="compositionally biased region" description="Low complexity" evidence="1">
    <location>
        <begin position="94"/>
        <end position="105"/>
    </location>
</feature>
<dbReference type="AlphaFoldDB" id="A0A8S9P412"/>
<evidence type="ECO:0000313" key="2">
    <source>
        <dbReference type="EMBL" id="KAF3509535.1"/>
    </source>
</evidence>
<protein>
    <submittedName>
        <fullName evidence="2">Uncharacterized protein</fullName>
    </submittedName>
</protein>
<reference evidence="2" key="1">
    <citation type="submission" date="2019-12" db="EMBL/GenBank/DDBJ databases">
        <title>Genome sequencing and annotation of Brassica cretica.</title>
        <authorList>
            <person name="Studholme D.J."/>
            <person name="Sarris P."/>
        </authorList>
    </citation>
    <scope>NUCLEOTIDE SEQUENCE</scope>
    <source>
        <strain evidence="2">PFS-109/04</strain>
        <tissue evidence="2">Leaf</tissue>
    </source>
</reference>
<proteinExistence type="predicted"/>
<feature type="compositionally biased region" description="Polar residues" evidence="1">
    <location>
        <begin position="146"/>
        <end position="156"/>
    </location>
</feature>
<evidence type="ECO:0000313" key="3">
    <source>
        <dbReference type="Proteomes" id="UP000712600"/>
    </source>
</evidence>
<dbReference type="EMBL" id="QGKX02001521">
    <property type="protein sequence ID" value="KAF3509535.1"/>
    <property type="molecule type" value="Genomic_DNA"/>
</dbReference>
<feature type="region of interest" description="Disordered" evidence="1">
    <location>
        <begin position="47"/>
        <end position="156"/>
    </location>
</feature>